<reference evidence="2" key="2">
    <citation type="submission" date="2020-05" db="EMBL/GenBank/DDBJ databases">
        <title>Complete genome sequence of Bradyrhizobium diazoefficiens XF9 isolated from soybean nodule.</title>
        <authorList>
            <person name="Noda R."/>
            <person name="Kakizaki K."/>
            <person name="Minamisawa K."/>
        </authorList>
    </citation>
    <scope>NUCLEOTIDE SEQUENCE</scope>
    <source>
        <strain evidence="2">XF9</strain>
    </source>
</reference>
<name>A0A809Y836_9BRAD</name>
<sequence>MSKNTFPVSGGAMPAATLTIRNLIDEETGDVKLWVLKGLARREAMRTWGEITPRSLRASVRVVADTIPEMQCAWRQRHGLPIAMTFVTSYGTARDGVRRSAF</sequence>
<proteinExistence type="predicted"/>
<organism evidence="1">
    <name type="scientific">Bradyrhizobium diazoefficiens</name>
    <dbReference type="NCBI Taxonomy" id="1355477"/>
    <lineage>
        <taxon>Bacteria</taxon>
        <taxon>Pseudomonadati</taxon>
        <taxon>Pseudomonadota</taxon>
        <taxon>Alphaproteobacteria</taxon>
        <taxon>Hyphomicrobiales</taxon>
        <taxon>Nitrobacteraceae</taxon>
        <taxon>Bradyrhizobium</taxon>
    </lineage>
</organism>
<dbReference type="EMBL" id="AP023093">
    <property type="protein sequence ID" value="BCE35899.1"/>
    <property type="molecule type" value="Genomic_DNA"/>
</dbReference>
<reference evidence="1" key="1">
    <citation type="submission" date="2020-05" db="EMBL/GenBank/DDBJ databases">
        <title>Complete genome sequence of Bradyrhizobium diazoefficiens XF3 isolated from soybean nodule.</title>
        <authorList>
            <person name="Noda R."/>
            <person name="Kakizaki K."/>
            <person name="Minamisawa K."/>
        </authorList>
    </citation>
    <scope>NUCLEOTIDE SEQUENCE</scope>
    <source>
        <strain evidence="1">XF3</strain>
    </source>
</reference>
<accession>A0A809Y836</accession>
<protein>
    <submittedName>
        <fullName evidence="1">Uncharacterized protein</fullName>
    </submittedName>
</protein>
<evidence type="ECO:0000313" key="1">
    <source>
        <dbReference type="EMBL" id="BCE35899.1"/>
    </source>
</evidence>
<evidence type="ECO:0000313" key="2">
    <source>
        <dbReference type="EMBL" id="BCE79503.1"/>
    </source>
</evidence>
<dbReference type="AlphaFoldDB" id="A0A809Y836"/>
<dbReference type="RefSeq" id="WP_182872479.1">
    <property type="nucleotide sequence ID" value="NZ_AP022639.1"/>
</dbReference>
<dbReference type="EMBL" id="AP023098">
    <property type="protein sequence ID" value="BCE79503.1"/>
    <property type="molecule type" value="Genomic_DNA"/>
</dbReference>
<gene>
    <name evidence="1" type="ORF">XF3B_09300</name>
    <name evidence="2" type="ORF">XF9B_09240</name>
</gene>